<evidence type="ECO:0000313" key="1">
    <source>
        <dbReference type="EMBL" id="RIT28648.1"/>
    </source>
</evidence>
<proteinExistence type="predicted"/>
<sequence length="162" mass="18155">MDYLLTAESYVQDGGTSLLTVERSGSPDADAAAELIADVLSRSVPPERLERRVKPDGGVSLIYRLPYRLGLGVFVTAEAYQVDGWPLMIRANTKRTDILRRPNIDPGHPLYRFATDRADAHGHELQQRDAALRWHPALGNQIHEAFWRPDAEMPDIPTDITI</sequence>
<reference evidence="1 2" key="1">
    <citation type="submission" date="2018-08" db="EMBL/GenBank/DDBJ databases">
        <title>Linezolid Resistance in Mycobacterium abscessus: MIC Distribution and Comprehensive Investigation of Resistance Mechanisms.</title>
        <authorList>
            <person name="Ye M."/>
            <person name="Xu L."/>
            <person name="Zou Y."/>
            <person name="Li B."/>
            <person name="Guo Q."/>
            <person name="Zhang Y."/>
            <person name="Zhan M."/>
            <person name="Xu B."/>
            <person name="Yu F."/>
            <person name="Zhang Z."/>
            <person name="Chu H."/>
        </authorList>
    </citation>
    <scope>NUCLEOTIDE SEQUENCE [LARGE SCALE GENOMIC DNA]</scope>
    <source>
        <strain evidence="1 2">G143</strain>
    </source>
</reference>
<protein>
    <submittedName>
        <fullName evidence="1">Uncharacterized protein</fullName>
    </submittedName>
</protein>
<accession>A0ABD7HGA1</accession>
<name>A0ABD7HGA1_9MYCO</name>
<comment type="caution">
    <text evidence="1">The sequence shown here is derived from an EMBL/GenBank/DDBJ whole genome shotgun (WGS) entry which is preliminary data.</text>
</comment>
<organism evidence="1 2">
    <name type="scientific">Mycobacteroides abscessus</name>
    <dbReference type="NCBI Taxonomy" id="36809"/>
    <lineage>
        <taxon>Bacteria</taxon>
        <taxon>Bacillati</taxon>
        <taxon>Actinomycetota</taxon>
        <taxon>Actinomycetes</taxon>
        <taxon>Mycobacteriales</taxon>
        <taxon>Mycobacteriaceae</taxon>
        <taxon>Mycobacteroides</taxon>
    </lineage>
</organism>
<dbReference type="RefSeq" id="WP_119596625.1">
    <property type="nucleotide sequence ID" value="NZ_QXBN01000050.1"/>
</dbReference>
<dbReference type="EMBL" id="QXBN01000050">
    <property type="protein sequence ID" value="RIT28648.1"/>
    <property type="molecule type" value="Genomic_DNA"/>
</dbReference>
<gene>
    <name evidence="1" type="ORF">D2E76_27305</name>
</gene>
<dbReference type="Proteomes" id="UP000284557">
    <property type="component" value="Unassembled WGS sequence"/>
</dbReference>
<dbReference type="AlphaFoldDB" id="A0ABD7HGA1"/>
<evidence type="ECO:0000313" key="2">
    <source>
        <dbReference type="Proteomes" id="UP000284557"/>
    </source>
</evidence>